<dbReference type="STRING" id="67855.RO21_02540"/>
<feature type="domain" description="HTH lysR-type" evidence="5">
    <location>
        <begin position="1"/>
        <end position="59"/>
    </location>
</feature>
<dbReference type="InterPro" id="IPR005119">
    <property type="entry name" value="LysR_subst-bd"/>
</dbReference>
<dbReference type="Proteomes" id="UP000036270">
    <property type="component" value="Unassembled WGS sequence"/>
</dbReference>
<evidence type="ECO:0000256" key="2">
    <source>
        <dbReference type="ARBA" id="ARBA00023015"/>
    </source>
</evidence>
<evidence type="ECO:0000259" key="5">
    <source>
        <dbReference type="PROSITE" id="PS50931"/>
    </source>
</evidence>
<dbReference type="Gene3D" id="1.10.10.10">
    <property type="entry name" value="Winged helix-like DNA-binding domain superfamily/Winged helix DNA-binding domain"/>
    <property type="match status" value="1"/>
</dbReference>
<reference evidence="6 7" key="1">
    <citation type="submission" date="2014-12" db="EMBL/GenBank/DDBJ databases">
        <title>Reclassification of Actinobacillus muris as Muribacter muris.</title>
        <authorList>
            <person name="Christensen H."/>
            <person name="Nicklas W."/>
            <person name="Bisgaard M."/>
        </authorList>
    </citation>
    <scope>NUCLEOTIDE SEQUENCE [LARGE SCALE GENOMIC DNA]</scope>
    <source>
        <strain evidence="6 7">Ackerman80-443D</strain>
    </source>
</reference>
<dbReference type="InterPro" id="IPR000847">
    <property type="entry name" value="LysR_HTH_N"/>
</dbReference>
<evidence type="ECO:0000313" key="6">
    <source>
        <dbReference type="EMBL" id="KMK52133.1"/>
    </source>
</evidence>
<protein>
    <submittedName>
        <fullName evidence="6">LysR family transcriptional regulator</fullName>
    </submittedName>
</protein>
<keyword evidence="4" id="KW-0804">Transcription</keyword>
<dbReference type="PANTHER" id="PTHR30419:SF8">
    <property type="entry name" value="NITROGEN ASSIMILATION TRANSCRIPTIONAL ACTIVATOR-RELATED"/>
    <property type="match status" value="1"/>
</dbReference>
<evidence type="ECO:0000256" key="3">
    <source>
        <dbReference type="ARBA" id="ARBA00023125"/>
    </source>
</evidence>
<name>A0A0J5P6W1_9PAST</name>
<evidence type="ECO:0000256" key="4">
    <source>
        <dbReference type="ARBA" id="ARBA00023163"/>
    </source>
</evidence>
<dbReference type="Pfam" id="PF03466">
    <property type="entry name" value="LysR_substrate"/>
    <property type="match status" value="1"/>
</dbReference>
<dbReference type="Pfam" id="PF00126">
    <property type="entry name" value="HTH_1"/>
    <property type="match status" value="1"/>
</dbReference>
<dbReference type="RefSeq" id="WP_047976248.1">
    <property type="nucleotide sequence ID" value="NZ_JWIZ01000013.1"/>
</dbReference>
<gene>
    <name evidence="6" type="ORF">RO21_02540</name>
</gene>
<dbReference type="PROSITE" id="PS50931">
    <property type="entry name" value="HTH_LYSR"/>
    <property type="match status" value="1"/>
</dbReference>
<dbReference type="GO" id="GO:0003700">
    <property type="term" value="F:DNA-binding transcription factor activity"/>
    <property type="evidence" value="ECO:0007669"/>
    <property type="project" value="InterPro"/>
</dbReference>
<dbReference type="InterPro" id="IPR050950">
    <property type="entry name" value="HTH-type_LysR_regulators"/>
</dbReference>
<accession>A0A0J5P6W1</accession>
<keyword evidence="7" id="KW-1185">Reference proteome</keyword>
<dbReference type="AlphaFoldDB" id="A0A0J5P6W1"/>
<keyword evidence="3" id="KW-0238">DNA-binding</keyword>
<dbReference type="PATRIC" id="fig|67855.3.peg.276"/>
<organism evidence="6 7">
    <name type="scientific">Muribacter muris</name>
    <dbReference type="NCBI Taxonomy" id="67855"/>
    <lineage>
        <taxon>Bacteria</taxon>
        <taxon>Pseudomonadati</taxon>
        <taxon>Pseudomonadota</taxon>
        <taxon>Gammaproteobacteria</taxon>
        <taxon>Pasteurellales</taxon>
        <taxon>Pasteurellaceae</taxon>
        <taxon>Muribacter</taxon>
    </lineage>
</organism>
<comment type="caution">
    <text evidence="6">The sequence shown here is derived from an EMBL/GenBank/DDBJ whole genome shotgun (WGS) entry which is preliminary data.</text>
</comment>
<dbReference type="InterPro" id="IPR036390">
    <property type="entry name" value="WH_DNA-bd_sf"/>
</dbReference>
<dbReference type="SUPFAM" id="SSF53850">
    <property type="entry name" value="Periplasmic binding protein-like II"/>
    <property type="match status" value="1"/>
</dbReference>
<dbReference type="GO" id="GO:0003677">
    <property type="term" value="F:DNA binding"/>
    <property type="evidence" value="ECO:0007669"/>
    <property type="project" value="UniProtKB-KW"/>
</dbReference>
<dbReference type="InterPro" id="IPR036388">
    <property type="entry name" value="WH-like_DNA-bd_sf"/>
</dbReference>
<dbReference type="EMBL" id="JWIZ01000013">
    <property type="protein sequence ID" value="KMK52133.1"/>
    <property type="molecule type" value="Genomic_DNA"/>
</dbReference>
<dbReference type="Gene3D" id="3.40.190.290">
    <property type="match status" value="1"/>
</dbReference>
<evidence type="ECO:0000256" key="1">
    <source>
        <dbReference type="ARBA" id="ARBA00009437"/>
    </source>
</evidence>
<dbReference type="SUPFAM" id="SSF46785">
    <property type="entry name" value="Winged helix' DNA-binding domain"/>
    <property type="match status" value="1"/>
</dbReference>
<evidence type="ECO:0000313" key="7">
    <source>
        <dbReference type="Proteomes" id="UP000036270"/>
    </source>
</evidence>
<sequence length="299" mass="34861">MDIRHLRYFIAIVENNFNLSKTAQNLYISQPALSMMIADFENKEDIQLFKRLNGKIVGLTYIGENYYNDAKEIISKYNEMHRNLHKENKEILGEIAIGIPPLILSVIFPDVMPKMILNHPIIQFEIKEKGAFALKSELLLEQVDFAVLLYPEGISKNIIDSFEIHHSELSVFLSPSHPLAHKEVIEWQDLNKAKMAIFDHTFMISHQLKDAFERHNIYPNIIIESSSWDFMLSAVKLNSDILTILPYPIAQQYSSTDFICRKIRDPILWRVTLCRLKKNNYSTVENYIFDLLLKAFKIK</sequence>
<dbReference type="GO" id="GO:0005829">
    <property type="term" value="C:cytosol"/>
    <property type="evidence" value="ECO:0007669"/>
    <property type="project" value="TreeGrafter"/>
</dbReference>
<dbReference type="PANTHER" id="PTHR30419">
    <property type="entry name" value="HTH-TYPE TRANSCRIPTIONAL REGULATOR YBHD"/>
    <property type="match status" value="1"/>
</dbReference>
<keyword evidence="2" id="KW-0805">Transcription regulation</keyword>
<proteinExistence type="inferred from homology"/>
<comment type="similarity">
    <text evidence="1">Belongs to the LysR transcriptional regulatory family.</text>
</comment>